<proteinExistence type="predicted"/>
<dbReference type="InterPro" id="IPR039391">
    <property type="entry name" value="Phytocyanin-like"/>
</dbReference>
<dbReference type="PROSITE" id="PS51485">
    <property type="entry name" value="PHYTOCYANIN"/>
    <property type="match status" value="1"/>
</dbReference>
<evidence type="ECO:0000256" key="3">
    <source>
        <dbReference type="ARBA" id="ARBA00022982"/>
    </source>
</evidence>
<keyword evidence="7" id="KW-0732">Signal</keyword>
<reference evidence="9 10" key="1">
    <citation type="submission" date="2021-09" db="EMBL/GenBank/DDBJ databases">
        <title>Genomic insights and catalytic innovation underlie evolution of tropane alkaloids biosynthesis.</title>
        <authorList>
            <person name="Wang Y.-J."/>
            <person name="Tian T."/>
            <person name="Huang J.-P."/>
            <person name="Huang S.-X."/>
        </authorList>
    </citation>
    <scope>NUCLEOTIDE SEQUENCE [LARGE SCALE GENOMIC DNA]</scope>
    <source>
        <strain evidence="9">KIB-2018</strain>
        <tissue evidence="9">Leaf</tissue>
    </source>
</reference>
<dbReference type="AlphaFoldDB" id="A0AAV8TKJ3"/>
<feature type="domain" description="Phytocyanin" evidence="8">
    <location>
        <begin position="24"/>
        <end position="125"/>
    </location>
</feature>
<evidence type="ECO:0000256" key="5">
    <source>
        <dbReference type="ARBA" id="ARBA00023180"/>
    </source>
</evidence>
<dbReference type="GO" id="GO:0005886">
    <property type="term" value="C:plasma membrane"/>
    <property type="evidence" value="ECO:0007669"/>
    <property type="project" value="TreeGrafter"/>
</dbReference>
<evidence type="ECO:0000313" key="10">
    <source>
        <dbReference type="Proteomes" id="UP001159364"/>
    </source>
</evidence>
<evidence type="ECO:0000256" key="4">
    <source>
        <dbReference type="ARBA" id="ARBA00023008"/>
    </source>
</evidence>
<gene>
    <name evidence="9" type="ORF">K2173_022532</name>
</gene>
<feature type="region of interest" description="Disordered" evidence="6">
    <location>
        <begin position="125"/>
        <end position="162"/>
    </location>
</feature>
<keyword evidence="3" id="KW-0249">Electron transport</keyword>
<evidence type="ECO:0000256" key="7">
    <source>
        <dbReference type="SAM" id="SignalP"/>
    </source>
</evidence>
<keyword evidence="2" id="KW-0479">Metal-binding</keyword>
<evidence type="ECO:0000256" key="6">
    <source>
        <dbReference type="SAM" id="MobiDB-lite"/>
    </source>
</evidence>
<evidence type="ECO:0000256" key="1">
    <source>
        <dbReference type="ARBA" id="ARBA00022448"/>
    </source>
</evidence>
<evidence type="ECO:0000256" key="2">
    <source>
        <dbReference type="ARBA" id="ARBA00022723"/>
    </source>
</evidence>
<dbReference type="Gene3D" id="2.60.40.420">
    <property type="entry name" value="Cupredoxins - blue copper proteins"/>
    <property type="match status" value="1"/>
</dbReference>
<dbReference type="PANTHER" id="PTHR33021:SF339">
    <property type="entry name" value="OS07G0570600 PROTEIN"/>
    <property type="match status" value="1"/>
</dbReference>
<dbReference type="Pfam" id="PF02298">
    <property type="entry name" value="Cu_bind_like"/>
    <property type="match status" value="1"/>
</dbReference>
<protein>
    <recommendedName>
        <fullName evidence="8">Phytocyanin domain-containing protein</fullName>
    </recommendedName>
</protein>
<feature type="chain" id="PRO_5043608642" description="Phytocyanin domain-containing protein" evidence="7">
    <location>
        <begin position="24"/>
        <end position="187"/>
    </location>
</feature>
<dbReference type="GO" id="GO:0046872">
    <property type="term" value="F:metal ion binding"/>
    <property type="evidence" value="ECO:0007669"/>
    <property type="project" value="UniProtKB-KW"/>
</dbReference>
<feature type="compositionally biased region" description="Polar residues" evidence="6">
    <location>
        <begin position="151"/>
        <end position="160"/>
    </location>
</feature>
<evidence type="ECO:0000313" key="9">
    <source>
        <dbReference type="EMBL" id="KAJ8766473.1"/>
    </source>
</evidence>
<organism evidence="9 10">
    <name type="scientific">Erythroxylum novogranatense</name>
    <dbReference type="NCBI Taxonomy" id="1862640"/>
    <lineage>
        <taxon>Eukaryota</taxon>
        <taxon>Viridiplantae</taxon>
        <taxon>Streptophyta</taxon>
        <taxon>Embryophyta</taxon>
        <taxon>Tracheophyta</taxon>
        <taxon>Spermatophyta</taxon>
        <taxon>Magnoliopsida</taxon>
        <taxon>eudicotyledons</taxon>
        <taxon>Gunneridae</taxon>
        <taxon>Pentapetalae</taxon>
        <taxon>rosids</taxon>
        <taxon>fabids</taxon>
        <taxon>Malpighiales</taxon>
        <taxon>Erythroxylaceae</taxon>
        <taxon>Erythroxylum</taxon>
    </lineage>
</organism>
<dbReference type="InterPro" id="IPR003245">
    <property type="entry name" value="Phytocyanin_dom"/>
</dbReference>
<dbReference type="InterPro" id="IPR008972">
    <property type="entry name" value="Cupredoxin"/>
</dbReference>
<dbReference type="PANTHER" id="PTHR33021">
    <property type="entry name" value="BLUE COPPER PROTEIN"/>
    <property type="match status" value="1"/>
</dbReference>
<evidence type="ECO:0000259" key="8">
    <source>
        <dbReference type="PROSITE" id="PS51485"/>
    </source>
</evidence>
<accession>A0AAV8TKJ3</accession>
<dbReference type="Proteomes" id="UP001159364">
    <property type="component" value="Linkage Group LG05"/>
</dbReference>
<dbReference type="SUPFAM" id="SSF49503">
    <property type="entry name" value="Cupredoxins"/>
    <property type="match status" value="1"/>
</dbReference>
<dbReference type="FunFam" id="2.60.40.420:FF:000003">
    <property type="entry name" value="Blue copper"/>
    <property type="match status" value="1"/>
</dbReference>
<keyword evidence="1" id="KW-0813">Transport</keyword>
<name>A0AAV8TKJ3_9ROSI</name>
<keyword evidence="5" id="KW-0325">Glycoprotein</keyword>
<dbReference type="GO" id="GO:0009055">
    <property type="term" value="F:electron transfer activity"/>
    <property type="evidence" value="ECO:0007669"/>
    <property type="project" value="InterPro"/>
</dbReference>
<keyword evidence="4" id="KW-0186">Copper</keyword>
<comment type="caution">
    <text evidence="9">The sequence shown here is derived from an EMBL/GenBank/DDBJ whole genome shotgun (WGS) entry which is preliminary data.</text>
</comment>
<sequence>MELVERTLAIHVLLALMLQVIDATVYEVGDAAGWTNVGNVNYKKWAATKNFQLGDTVIFEYNAPFHNVMRVTRAMYRACNTSAPVATYTTGNDSITIRTRGHHYFICGKSGHCEAGQKVDINVPRDHQVPASSPSASTPPSPPVPSDKSPGQPSQKNRAMSLQELKISPGNLALAMAALATLVLGSA</sequence>
<keyword evidence="10" id="KW-1185">Reference proteome</keyword>
<feature type="signal peptide" evidence="7">
    <location>
        <begin position="1"/>
        <end position="23"/>
    </location>
</feature>
<dbReference type="EMBL" id="JAIWQS010000005">
    <property type="protein sequence ID" value="KAJ8766473.1"/>
    <property type="molecule type" value="Genomic_DNA"/>
</dbReference>